<keyword evidence="6" id="KW-0325">Glycoprotein</keyword>
<protein>
    <recommendedName>
        <fullName evidence="8">Inhibitor I9 domain-containing protein</fullName>
    </recommendedName>
</protein>
<organism evidence="9 10">
    <name type="scientific">Citrus sinensis</name>
    <name type="common">Sweet orange</name>
    <name type="synonym">Citrus aurantium var. sinensis</name>
    <dbReference type="NCBI Taxonomy" id="2711"/>
    <lineage>
        <taxon>Eukaryota</taxon>
        <taxon>Viridiplantae</taxon>
        <taxon>Streptophyta</taxon>
        <taxon>Embryophyta</taxon>
        <taxon>Tracheophyta</taxon>
        <taxon>Spermatophyta</taxon>
        <taxon>Magnoliopsida</taxon>
        <taxon>eudicotyledons</taxon>
        <taxon>Gunneridae</taxon>
        <taxon>Pentapetalae</taxon>
        <taxon>rosids</taxon>
        <taxon>malvids</taxon>
        <taxon>Sapindales</taxon>
        <taxon>Rutaceae</taxon>
        <taxon>Aurantioideae</taxon>
        <taxon>Citrus</taxon>
    </lineage>
</organism>
<dbReference type="SMR" id="A0A067DCA4"/>
<comment type="similarity">
    <text evidence="1">Belongs to the peptidase S8 family.</text>
</comment>
<feature type="domain" description="Inhibitor I9" evidence="8">
    <location>
        <begin position="29"/>
        <end position="114"/>
    </location>
</feature>
<dbReference type="AlphaFoldDB" id="A0A067DCA4"/>
<evidence type="ECO:0000256" key="6">
    <source>
        <dbReference type="ARBA" id="ARBA00023180"/>
    </source>
</evidence>
<keyword evidence="3 7" id="KW-0732">Signal</keyword>
<keyword evidence="10" id="KW-1185">Reference proteome</keyword>
<evidence type="ECO:0000313" key="10">
    <source>
        <dbReference type="Proteomes" id="UP000027120"/>
    </source>
</evidence>
<dbReference type="PANTHER" id="PTHR10795">
    <property type="entry name" value="PROPROTEIN CONVERTASE SUBTILISIN/KEXIN"/>
    <property type="match status" value="1"/>
</dbReference>
<dbReference type="SUPFAM" id="SSF52743">
    <property type="entry name" value="Subtilisin-like"/>
    <property type="match status" value="1"/>
</dbReference>
<feature type="signal peptide" evidence="7">
    <location>
        <begin position="1"/>
        <end position="25"/>
    </location>
</feature>
<reference evidence="9 10" key="1">
    <citation type="submission" date="2014-04" db="EMBL/GenBank/DDBJ databases">
        <authorList>
            <consortium name="International Citrus Genome Consortium"/>
            <person name="Gmitter F."/>
            <person name="Chen C."/>
            <person name="Farmerie W."/>
            <person name="Harkins T."/>
            <person name="Desany B."/>
            <person name="Mohiuddin M."/>
            <person name="Kodira C."/>
            <person name="Borodovsky M."/>
            <person name="Lomsadze A."/>
            <person name="Burns P."/>
            <person name="Jenkins J."/>
            <person name="Prochnik S."/>
            <person name="Shu S."/>
            <person name="Chapman J."/>
            <person name="Pitluck S."/>
            <person name="Schmutz J."/>
            <person name="Rokhsar D."/>
        </authorList>
    </citation>
    <scope>NUCLEOTIDE SEQUENCE</scope>
</reference>
<name>A0A067DCA4_CITSI</name>
<gene>
    <name evidence="9" type="ORF">CISIN_1g037007mg</name>
</gene>
<proteinExistence type="inferred from homology"/>
<evidence type="ECO:0000256" key="3">
    <source>
        <dbReference type="ARBA" id="ARBA00022729"/>
    </source>
</evidence>
<dbReference type="InterPro" id="IPR036852">
    <property type="entry name" value="Peptidase_S8/S53_dom_sf"/>
</dbReference>
<accession>A0A067DCA4</accession>
<evidence type="ECO:0000256" key="1">
    <source>
        <dbReference type="ARBA" id="ARBA00011073"/>
    </source>
</evidence>
<keyword evidence="4" id="KW-0378">Hydrolase</keyword>
<keyword evidence="5" id="KW-0720">Serine protease</keyword>
<dbReference type="Gene3D" id="3.30.70.80">
    <property type="entry name" value="Peptidase S8 propeptide/proteinase inhibitor I9"/>
    <property type="match status" value="1"/>
</dbReference>
<dbReference type="InterPro" id="IPR037045">
    <property type="entry name" value="S8pro/Inhibitor_I9_sf"/>
</dbReference>
<sequence length="152" mass="17138">MRLLAPTLFLLYCLLFSLRQRPTLAAKQSYVVYLGAHSHGPELSSVDLKRATQSHYEFLGSYLGSNENPEEAIFYSYTRHINGFAAKLDDAVAAEIAKHPKVLSVFLSKEKKLHTTHSWEFLGLEQNGRIPPNSIWEKARYGEDAIIGNIDS</sequence>
<evidence type="ECO:0000313" key="9">
    <source>
        <dbReference type="EMBL" id="KDO36236.1"/>
    </source>
</evidence>
<keyword evidence="2" id="KW-0645">Protease</keyword>
<dbReference type="GO" id="GO:0006508">
    <property type="term" value="P:proteolysis"/>
    <property type="evidence" value="ECO:0007669"/>
    <property type="project" value="UniProtKB-KW"/>
</dbReference>
<dbReference type="GO" id="GO:0004252">
    <property type="term" value="F:serine-type endopeptidase activity"/>
    <property type="evidence" value="ECO:0007669"/>
    <property type="project" value="InterPro"/>
</dbReference>
<dbReference type="EMBL" id="KK795288">
    <property type="protein sequence ID" value="KDO36236.1"/>
    <property type="molecule type" value="Genomic_DNA"/>
</dbReference>
<evidence type="ECO:0000256" key="4">
    <source>
        <dbReference type="ARBA" id="ARBA00022801"/>
    </source>
</evidence>
<feature type="non-terminal residue" evidence="9">
    <location>
        <position position="152"/>
    </location>
</feature>
<dbReference type="FunFam" id="3.30.70.80:FF:000002">
    <property type="entry name" value="Subtilisin-like protease SBT5.3"/>
    <property type="match status" value="1"/>
</dbReference>
<dbReference type="STRING" id="2711.A0A067DCA4"/>
<feature type="chain" id="PRO_5001639413" description="Inhibitor I9 domain-containing protein" evidence="7">
    <location>
        <begin position="26"/>
        <end position="152"/>
    </location>
</feature>
<dbReference type="InterPro" id="IPR010259">
    <property type="entry name" value="S8pro/Inhibitor_I9"/>
</dbReference>
<evidence type="ECO:0000256" key="2">
    <source>
        <dbReference type="ARBA" id="ARBA00022670"/>
    </source>
</evidence>
<evidence type="ECO:0000256" key="5">
    <source>
        <dbReference type="ARBA" id="ARBA00022825"/>
    </source>
</evidence>
<evidence type="ECO:0000259" key="8">
    <source>
        <dbReference type="Pfam" id="PF05922"/>
    </source>
</evidence>
<dbReference type="Pfam" id="PF05922">
    <property type="entry name" value="Inhibitor_I9"/>
    <property type="match status" value="1"/>
</dbReference>
<dbReference type="Proteomes" id="UP000027120">
    <property type="component" value="Unassembled WGS sequence"/>
</dbReference>
<dbReference type="InterPro" id="IPR045051">
    <property type="entry name" value="SBT"/>
</dbReference>
<evidence type="ECO:0000256" key="7">
    <source>
        <dbReference type="SAM" id="SignalP"/>
    </source>
</evidence>